<dbReference type="InterPro" id="IPR050765">
    <property type="entry name" value="Riboflavin_Biosynth_HTPR"/>
</dbReference>
<gene>
    <name evidence="2" type="ORF">MJB10_14400</name>
</gene>
<dbReference type="EMBL" id="CP130319">
    <property type="protein sequence ID" value="WNR42328.1"/>
    <property type="molecule type" value="Genomic_DNA"/>
</dbReference>
<dbReference type="Gene3D" id="3.40.430.10">
    <property type="entry name" value="Dihydrofolate Reductase, subunit A"/>
    <property type="match status" value="1"/>
</dbReference>
<evidence type="ECO:0000259" key="1">
    <source>
        <dbReference type="Pfam" id="PF01872"/>
    </source>
</evidence>
<dbReference type="PANTHER" id="PTHR38011:SF11">
    <property type="entry name" value="2,5-DIAMINO-6-RIBOSYLAMINO-4(3H)-PYRIMIDINONE 5'-PHOSPHATE REDUCTASE"/>
    <property type="match status" value="1"/>
</dbReference>
<sequence>MSLDGFIARENGSLDWMFSVESEGDVGYSEFYATTDTMLMGKSTYEHVLSMVDTFPHSDRICYIFSRTENRPDPYVTYINSDPVAFTRELKAQEGKDIWLVGGSELADGIIKAKLVDEWIVTIVPIVLGRGIPLFKTNNPETELTLLRTTQYGQFAQLHYVTK</sequence>
<protein>
    <submittedName>
        <fullName evidence="2">Dihydrofolate reductase family protein</fullName>
    </submittedName>
</protein>
<reference evidence="2" key="1">
    <citation type="submission" date="2022-02" db="EMBL/GenBank/DDBJ databases">
        <title>Paenibacillus sp. MBLB1832 Whole Genome Shotgun Sequencing.</title>
        <authorList>
            <person name="Hwang C.Y."/>
            <person name="Cho E.-S."/>
            <person name="Seo M.-J."/>
        </authorList>
    </citation>
    <scope>NUCLEOTIDE SEQUENCE</scope>
    <source>
        <strain evidence="2">MBLB1832</strain>
    </source>
</reference>
<dbReference type="GO" id="GO:0009231">
    <property type="term" value="P:riboflavin biosynthetic process"/>
    <property type="evidence" value="ECO:0007669"/>
    <property type="project" value="InterPro"/>
</dbReference>
<proteinExistence type="predicted"/>
<dbReference type="AlphaFoldDB" id="A0AA96LM93"/>
<dbReference type="GO" id="GO:0008703">
    <property type="term" value="F:5-amino-6-(5-phosphoribosylamino)uracil reductase activity"/>
    <property type="evidence" value="ECO:0007669"/>
    <property type="project" value="InterPro"/>
</dbReference>
<dbReference type="InterPro" id="IPR002734">
    <property type="entry name" value="RibDG_C"/>
</dbReference>
<name>A0AA96LM93_9BACL</name>
<organism evidence="2 3">
    <name type="scientific">Paenibacillus roseopurpureus</name>
    <dbReference type="NCBI Taxonomy" id="2918901"/>
    <lineage>
        <taxon>Bacteria</taxon>
        <taxon>Bacillati</taxon>
        <taxon>Bacillota</taxon>
        <taxon>Bacilli</taxon>
        <taxon>Bacillales</taxon>
        <taxon>Paenibacillaceae</taxon>
        <taxon>Paenibacillus</taxon>
    </lineage>
</organism>
<dbReference type="RefSeq" id="WP_314795675.1">
    <property type="nucleotide sequence ID" value="NZ_CP130319.1"/>
</dbReference>
<evidence type="ECO:0000313" key="2">
    <source>
        <dbReference type="EMBL" id="WNR42328.1"/>
    </source>
</evidence>
<dbReference type="SUPFAM" id="SSF53597">
    <property type="entry name" value="Dihydrofolate reductase-like"/>
    <property type="match status" value="1"/>
</dbReference>
<accession>A0AA96LM93</accession>
<dbReference type="Pfam" id="PF01872">
    <property type="entry name" value="RibD_C"/>
    <property type="match status" value="1"/>
</dbReference>
<feature type="domain" description="Bacterial bifunctional deaminase-reductase C-terminal" evidence="1">
    <location>
        <begin position="1"/>
        <end position="154"/>
    </location>
</feature>
<dbReference type="InterPro" id="IPR024072">
    <property type="entry name" value="DHFR-like_dom_sf"/>
</dbReference>
<dbReference type="PANTHER" id="PTHR38011">
    <property type="entry name" value="DIHYDROFOLATE REDUCTASE FAMILY PROTEIN (AFU_ORTHOLOGUE AFUA_8G06820)"/>
    <property type="match status" value="1"/>
</dbReference>
<evidence type="ECO:0000313" key="3">
    <source>
        <dbReference type="Proteomes" id="UP001304650"/>
    </source>
</evidence>
<dbReference type="KEGG" id="proo:MJB10_14400"/>
<keyword evidence="3" id="KW-1185">Reference proteome</keyword>
<dbReference type="Proteomes" id="UP001304650">
    <property type="component" value="Chromosome"/>
</dbReference>